<dbReference type="Proteomes" id="UP001055439">
    <property type="component" value="Chromosome 9"/>
</dbReference>
<reference evidence="2" key="1">
    <citation type="submission" date="2022-05" db="EMBL/GenBank/DDBJ databases">
        <title>The Musa troglodytarum L. genome provides insights into the mechanism of non-climacteric behaviour and enrichment of carotenoids.</title>
        <authorList>
            <person name="Wang J."/>
        </authorList>
    </citation>
    <scope>NUCLEOTIDE SEQUENCE</scope>
    <source>
        <tissue evidence="2">Leaf</tissue>
    </source>
</reference>
<feature type="region of interest" description="Disordered" evidence="1">
    <location>
        <begin position="17"/>
        <end position="48"/>
    </location>
</feature>
<sequence>MEHRGIGFRFPFSCPTEIDRGREGGRARSASGKVARTSKQECHRGEGEGGVAFMQTKQSETINTTHA</sequence>
<evidence type="ECO:0000313" key="2">
    <source>
        <dbReference type="EMBL" id="URE42930.1"/>
    </source>
</evidence>
<proteinExistence type="predicted"/>
<dbReference type="AlphaFoldDB" id="A0A9E7HZK0"/>
<protein>
    <submittedName>
        <fullName evidence="2">Uncharacterized protein</fullName>
    </submittedName>
</protein>
<keyword evidence="3" id="KW-1185">Reference proteome</keyword>
<organism evidence="2 3">
    <name type="scientific">Musa troglodytarum</name>
    <name type="common">fe'i banana</name>
    <dbReference type="NCBI Taxonomy" id="320322"/>
    <lineage>
        <taxon>Eukaryota</taxon>
        <taxon>Viridiplantae</taxon>
        <taxon>Streptophyta</taxon>
        <taxon>Embryophyta</taxon>
        <taxon>Tracheophyta</taxon>
        <taxon>Spermatophyta</taxon>
        <taxon>Magnoliopsida</taxon>
        <taxon>Liliopsida</taxon>
        <taxon>Zingiberales</taxon>
        <taxon>Musaceae</taxon>
        <taxon>Musa</taxon>
    </lineage>
</organism>
<dbReference type="EMBL" id="CP097511">
    <property type="protein sequence ID" value="URE42930.1"/>
    <property type="molecule type" value="Genomic_DNA"/>
</dbReference>
<name>A0A9E7HZK0_9LILI</name>
<feature type="compositionally biased region" description="Basic and acidic residues" evidence="1">
    <location>
        <begin position="17"/>
        <end position="26"/>
    </location>
</feature>
<feature type="compositionally biased region" description="Basic and acidic residues" evidence="1">
    <location>
        <begin position="38"/>
        <end position="47"/>
    </location>
</feature>
<evidence type="ECO:0000256" key="1">
    <source>
        <dbReference type="SAM" id="MobiDB-lite"/>
    </source>
</evidence>
<gene>
    <name evidence="2" type="ORF">MUK42_15089</name>
</gene>
<evidence type="ECO:0000313" key="3">
    <source>
        <dbReference type="Proteomes" id="UP001055439"/>
    </source>
</evidence>
<accession>A0A9E7HZK0</accession>